<sequence length="263" mass="29466">MTGGRTLCARRHGSTNRLHLLNWLNMIMPTTHIRAEKPTMKTKTKLTWLAVAAGAICLAFNAYALYRFGWGWGTGTTAMNEAGGFLGGVVGPFLNFITLIAVLYTTAMQAEELRISNETLAATKDELAQSRETSQKQLGHTETESRKNSILKVIGLLDTDIQTLLGCKFDGFANYSDSMESALLFMETCKKAGANIEKNSNYKILSEISSLLMRMNEYLEAYEIEEPSSPVVAYYEFKYCGIAQKMERHELVRQERASVFLRI</sequence>
<keyword evidence="1" id="KW-0812">Transmembrane</keyword>
<evidence type="ECO:0000313" key="2">
    <source>
        <dbReference type="EMBL" id="CCC96840.1"/>
    </source>
</evidence>
<keyword evidence="1" id="KW-1133">Transmembrane helix</keyword>
<evidence type="ECO:0000256" key="1">
    <source>
        <dbReference type="SAM" id="Phobius"/>
    </source>
</evidence>
<dbReference type="EMBL" id="HE577327">
    <property type="protein sequence ID" value="CCC96840.1"/>
    <property type="molecule type" value="Genomic_DNA"/>
</dbReference>
<dbReference type="Proteomes" id="UP000007319">
    <property type="component" value="Chromosome"/>
</dbReference>
<protein>
    <submittedName>
        <fullName evidence="2">Uncharacterized protein</fullName>
    </submittedName>
</protein>
<organism evidence="2 3">
    <name type="scientific">Azospirillum baldaniorum</name>
    <dbReference type="NCBI Taxonomy" id="1064539"/>
    <lineage>
        <taxon>Bacteria</taxon>
        <taxon>Pseudomonadati</taxon>
        <taxon>Pseudomonadota</taxon>
        <taxon>Alphaproteobacteria</taxon>
        <taxon>Rhodospirillales</taxon>
        <taxon>Azospirillaceae</taxon>
        <taxon>Azospirillum</taxon>
    </lineage>
</organism>
<dbReference type="AlphaFoldDB" id="A0A9P1JNM3"/>
<reference evidence="2 3" key="1">
    <citation type="journal article" date="2011" name="PLoS Genet.">
        <title>Azospirillum genomes reveal transition of bacteria from aquatic to terrestrial environments.</title>
        <authorList>
            <person name="Wisniewski-Dye F."/>
            <person name="Borziak K."/>
            <person name="Khalsa-Moyers G."/>
            <person name="Alexandre G."/>
            <person name="Sukharnikov L.O."/>
            <person name="Wuichet K."/>
            <person name="Hurst G.B."/>
            <person name="McDonald W.H."/>
            <person name="Robertson J.S."/>
            <person name="Barbe V."/>
            <person name="Calteau A."/>
            <person name="Rouy Z."/>
            <person name="Mangenot S."/>
            <person name="Prigent-Combaret C."/>
            <person name="Normand P."/>
            <person name="Boyer M."/>
            <person name="Siguier P."/>
            <person name="Dessaux Y."/>
            <person name="Elmerich C."/>
            <person name="Condemine G."/>
            <person name="Krishnen G."/>
            <person name="Kennedy I."/>
            <person name="Paterson A.H."/>
            <person name="Gonzalez V."/>
            <person name="Mavingui P."/>
            <person name="Zhulin I.B."/>
        </authorList>
    </citation>
    <scope>NUCLEOTIDE SEQUENCE [LARGE SCALE GENOMIC DNA]</scope>
    <source>
        <strain evidence="2 3">Sp245</strain>
    </source>
</reference>
<keyword evidence="1" id="KW-0472">Membrane</keyword>
<keyword evidence="3" id="KW-1185">Reference proteome</keyword>
<dbReference type="KEGG" id="abs:AZOBR_40009"/>
<proteinExistence type="predicted"/>
<feature type="transmembrane region" description="Helical" evidence="1">
    <location>
        <begin position="85"/>
        <end position="104"/>
    </location>
</feature>
<accession>A0A9P1JNM3</accession>
<gene>
    <name evidence="2" type="ORF">AZOBR_40009</name>
</gene>
<name>A0A9P1JNM3_9PROT</name>
<evidence type="ECO:0000313" key="3">
    <source>
        <dbReference type="Proteomes" id="UP000007319"/>
    </source>
</evidence>
<feature type="transmembrane region" description="Helical" evidence="1">
    <location>
        <begin position="46"/>
        <end position="65"/>
    </location>
</feature>